<protein>
    <submittedName>
        <fullName evidence="1">Uncharacterized protein</fullName>
    </submittedName>
</protein>
<reference evidence="1 2" key="1">
    <citation type="submission" date="2024-01" db="EMBL/GenBank/DDBJ databases">
        <title>A draft genome for a cacao thread blight-causing isolate of Paramarasmius palmivorus.</title>
        <authorList>
            <person name="Baruah I.K."/>
            <person name="Bukari Y."/>
            <person name="Amoako-Attah I."/>
            <person name="Meinhardt L.W."/>
            <person name="Bailey B.A."/>
            <person name="Cohen S.P."/>
        </authorList>
    </citation>
    <scope>NUCLEOTIDE SEQUENCE [LARGE SCALE GENOMIC DNA]</scope>
    <source>
        <strain evidence="1 2">GH-12</strain>
    </source>
</reference>
<organism evidence="1 2">
    <name type="scientific">Paramarasmius palmivorus</name>
    <dbReference type="NCBI Taxonomy" id="297713"/>
    <lineage>
        <taxon>Eukaryota</taxon>
        <taxon>Fungi</taxon>
        <taxon>Dikarya</taxon>
        <taxon>Basidiomycota</taxon>
        <taxon>Agaricomycotina</taxon>
        <taxon>Agaricomycetes</taxon>
        <taxon>Agaricomycetidae</taxon>
        <taxon>Agaricales</taxon>
        <taxon>Marasmiineae</taxon>
        <taxon>Marasmiaceae</taxon>
        <taxon>Paramarasmius</taxon>
    </lineage>
</organism>
<accession>A0AAW0BCZ3</accession>
<dbReference type="EMBL" id="JAYKXP010000121">
    <property type="protein sequence ID" value="KAK7024525.1"/>
    <property type="molecule type" value="Genomic_DNA"/>
</dbReference>
<sequence length="230" mass="26899">MSTCRHIREDSTNIICNILTQCRHTLDTLVVHSNNDVLPLTNHIRQRYFGSLSEIELPVDSLNYPGTPPPFPNVRRMRITIIGQQMAARALSKLAYDDYHALQELLVSFWDVSDDLVSNFINHLRVNKSTLYVGLENDRGTRLPCKPSDLQYCLSRPWLTLIMTAEGLDRFKSQWHIHTQNPTYKHLNWMGNALDNLFTLNDTEGDEIWHTMRRQIEEKRQTIVNRRKNQ</sequence>
<dbReference type="AlphaFoldDB" id="A0AAW0BCZ3"/>
<name>A0AAW0BCZ3_9AGAR</name>
<keyword evidence="2" id="KW-1185">Reference proteome</keyword>
<comment type="caution">
    <text evidence="1">The sequence shown here is derived from an EMBL/GenBank/DDBJ whole genome shotgun (WGS) entry which is preliminary data.</text>
</comment>
<evidence type="ECO:0000313" key="2">
    <source>
        <dbReference type="Proteomes" id="UP001383192"/>
    </source>
</evidence>
<gene>
    <name evidence="1" type="ORF">VNI00_016200</name>
</gene>
<proteinExistence type="predicted"/>
<dbReference type="Proteomes" id="UP001383192">
    <property type="component" value="Unassembled WGS sequence"/>
</dbReference>
<evidence type="ECO:0000313" key="1">
    <source>
        <dbReference type="EMBL" id="KAK7024525.1"/>
    </source>
</evidence>